<sequence length="195" mass="22368">MRLSWMQSRRISIWADGTSTGQSMVRSRFGTFFGHKSKKRFRRSRVFIFFPEDVKGNHLLHTRAKALQGIPTFDELRWVDWLPNGAHLFFSPISKISGDDAMLQYKVTKKRCVEAGLDFMGAFAIGMREMHHIVCIAFNRGDPESKRKAHWLIKTLIADCAEHGWGEYRTHLALMGQIADIQLESQCTHAIQSDG</sequence>
<dbReference type="Gene3D" id="3.40.462.10">
    <property type="entry name" value="FAD-linked oxidases, C-terminal domain"/>
    <property type="match status" value="1"/>
</dbReference>
<dbReference type="InterPro" id="IPR016170">
    <property type="entry name" value="Cytok_DH_C_sf"/>
</dbReference>
<protein>
    <submittedName>
        <fullName evidence="3">Uncharacterized protein</fullName>
    </submittedName>
</protein>
<keyword evidence="1" id="KW-0285">Flavoprotein</keyword>
<name>A0A7R7VU47_ASPCH</name>
<keyword evidence="4" id="KW-1185">Reference proteome</keyword>
<dbReference type="GeneID" id="66984487"/>
<reference evidence="3" key="1">
    <citation type="submission" date="2021-01" db="EMBL/GenBank/DDBJ databases">
        <authorList>
            <consortium name="Aspergillus chevalieri M1 genome sequencing consortium"/>
            <person name="Kazuki M."/>
            <person name="Futagami T."/>
        </authorList>
    </citation>
    <scope>NUCLEOTIDE SEQUENCE</scope>
    <source>
        <strain evidence="3">M1</strain>
    </source>
</reference>
<accession>A0A7R7VU47</accession>
<proteinExistence type="predicted"/>
<dbReference type="InterPro" id="IPR016164">
    <property type="entry name" value="FAD-linked_Oxase-like_C"/>
</dbReference>
<evidence type="ECO:0000313" key="4">
    <source>
        <dbReference type="Proteomes" id="UP000637239"/>
    </source>
</evidence>
<evidence type="ECO:0000313" key="3">
    <source>
        <dbReference type="EMBL" id="BCR90129.1"/>
    </source>
</evidence>
<dbReference type="KEGG" id="ache:ACHE_60015S"/>
<dbReference type="RefSeq" id="XP_043138651.1">
    <property type="nucleotide sequence ID" value="XM_043281143.1"/>
</dbReference>
<reference evidence="3" key="2">
    <citation type="submission" date="2021-02" db="EMBL/GenBank/DDBJ databases">
        <title>Aspergillus chevalieri M1 genome sequence.</title>
        <authorList>
            <person name="Kadooka C."/>
            <person name="Mori K."/>
            <person name="Futagami T."/>
        </authorList>
    </citation>
    <scope>NUCLEOTIDE SEQUENCE</scope>
    <source>
        <strain evidence="3">M1</strain>
    </source>
</reference>
<dbReference type="Proteomes" id="UP000637239">
    <property type="component" value="Chromosome 6"/>
</dbReference>
<dbReference type="GO" id="GO:0003824">
    <property type="term" value="F:catalytic activity"/>
    <property type="evidence" value="ECO:0007669"/>
    <property type="project" value="InterPro"/>
</dbReference>
<dbReference type="GO" id="GO:0050660">
    <property type="term" value="F:flavin adenine dinucleotide binding"/>
    <property type="evidence" value="ECO:0007669"/>
    <property type="project" value="InterPro"/>
</dbReference>
<evidence type="ECO:0000256" key="2">
    <source>
        <dbReference type="ARBA" id="ARBA00022827"/>
    </source>
</evidence>
<organism evidence="3 4">
    <name type="scientific">Aspergillus chevalieri</name>
    <name type="common">Eurotium chevalieri</name>
    <dbReference type="NCBI Taxonomy" id="182096"/>
    <lineage>
        <taxon>Eukaryota</taxon>
        <taxon>Fungi</taxon>
        <taxon>Dikarya</taxon>
        <taxon>Ascomycota</taxon>
        <taxon>Pezizomycotina</taxon>
        <taxon>Eurotiomycetes</taxon>
        <taxon>Eurotiomycetidae</taxon>
        <taxon>Eurotiales</taxon>
        <taxon>Aspergillaceae</taxon>
        <taxon>Aspergillus</taxon>
        <taxon>Aspergillus subgen. Aspergillus</taxon>
    </lineage>
</organism>
<dbReference type="AlphaFoldDB" id="A0A7R7VU47"/>
<keyword evidence="2" id="KW-0274">FAD</keyword>
<evidence type="ECO:0000256" key="1">
    <source>
        <dbReference type="ARBA" id="ARBA00022630"/>
    </source>
</evidence>
<dbReference type="EMBL" id="AP024421">
    <property type="protein sequence ID" value="BCR90129.1"/>
    <property type="molecule type" value="Genomic_DNA"/>
</dbReference>
<gene>
    <name evidence="3" type="ORF">ACHE_60015S</name>
</gene>
<dbReference type="SUPFAM" id="SSF55103">
    <property type="entry name" value="FAD-linked oxidases, C-terminal domain"/>
    <property type="match status" value="1"/>
</dbReference>